<dbReference type="Gene3D" id="3.90.230.10">
    <property type="entry name" value="Creatinase/methionine aminopeptidase superfamily"/>
    <property type="match status" value="1"/>
</dbReference>
<dbReference type="EMBL" id="FSRU01000001">
    <property type="protein sequence ID" value="SIO30183.1"/>
    <property type="molecule type" value="Genomic_DNA"/>
</dbReference>
<dbReference type="Proteomes" id="UP000185151">
    <property type="component" value="Unassembled WGS sequence"/>
</dbReference>
<keyword evidence="4" id="KW-1185">Reference proteome</keyword>
<name>A0A1N6IDS9_9BURK</name>
<dbReference type="InterPro" id="IPR000994">
    <property type="entry name" value="Pept_M24"/>
</dbReference>
<dbReference type="PANTHER" id="PTHR46112">
    <property type="entry name" value="AMINOPEPTIDASE"/>
    <property type="match status" value="1"/>
</dbReference>
<protein>
    <submittedName>
        <fullName evidence="3">Xaa-Pro aminopeptidase</fullName>
    </submittedName>
</protein>
<feature type="domain" description="Peptidase M24" evidence="1">
    <location>
        <begin position="205"/>
        <end position="413"/>
    </location>
</feature>
<evidence type="ECO:0000313" key="4">
    <source>
        <dbReference type="Proteomes" id="UP000185151"/>
    </source>
</evidence>
<dbReference type="InterPro" id="IPR000587">
    <property type="entry name" value="Creatinase_N"/>
</dbReference>
<dbReference type="PANTHER" id="PTHR46112:SF2">
    <property type="entry name" value="XAA-PRO AMINOPEPTIDASE P-RELATED"/>
    <property type="match status" value="1"/>
</dbReference>
<dbReference type="InterPro" id="IPR036005">
    <property type="entry name" value="Creatinase/aminopeptidase-like"/>
</dbReference>
<reference evidence="3 4" key="1">
    <citation type="submission" date="2016-11" db="EMBL/GenBank/DDBJ databases">
        <authorList>
            <person name="Jaros S."/>
            <person name="Januszkiewicz K."/>
            <person name="Wedrychowicz H."/>
        </authorList>
    </citation>
    <scope>NUCLEOTIDE SEQUENCE [LARGE SCALE GENOMIC DNA]</scope>
    <source>
        <strain evidence="3 4">GAS95</strain>
    </source>
</reference>
<dbReference type="Pfam" id="PF01321">
    <property type="entry name" value="Creatinase_N"/>
    <property type="match status" value="1"/>
</dbReference>
<organism evidence="3 4">
    <name type="scientific">Paraburkholderia phenazinium</name>
    <dbReference type="NCBI Taxonomy" id="60549"/>
    <lineage>
        <taxon>Bacteria</taxon>
        <taxon>Pseudomonadati</taxon>
        <taxon>Pseudomonadota</taxon>
        <taxon>Betaproteobacteria</taxon>
        <taxon>Burkholderiales</taxon>
        <taxon>Burkholderiaceae</taxon>
        <taxon>Paraburkholderia</taxon>
    </lineage>
</organism>
<dbReference type="SUPFAM" id="SSF55920">
    <property type="entry name" value="Creatinase/aminopeptidase"/>
    <property type="match status" value="1"/>
</dbReference>
<evidence type="ECO:0000259" key="1">
    <source>
        <dbReference type="Pfam" id="PF00557"/>
    </source>
</evidence>
<keyword evidence="3" id="KW-0378">Hydrolase</keyword>
<keyword evidence="3" id="KW-0031">Aminopeptidase</keyword>
<dbReference type="Gene3D" id="3.40.350.10">
    <property type="entry name" value="Creatinase/prolidase N-terminal domain"/>
    <property type="match status" value="1"/>
</dbReference>
<sequence length="432" mass="48581">MKIEAALNLQLLLLLTLITYPTHTMTILRPTHRPDDCEPTAQEIAQIQRDRLAAVRRELKKRDLTAAILFDPTHMRYATGSRNMQVYSMRNPARYVFVPAEGKVVLFEYAGCDFLADGLDTVDEVRPATAISYYFCDDMLGRVTERWADEIDDLVKQCGGGKKIAIESATSAAAFALQARGYQISDAQEPLERARAIKVPNEIKMIRSSLRAAEEGVRKLEAALVPGISENELWSHLHKHIIETDGDYVETRLISSGPRTNPWFQESSPRKIQAGELVGLDTDVVGRFGYYADFSRTFLCGDGPATPAQKNLYRLAYEQVHSNMENVRAGTTFQEFIARAWKIPGPYQARRYFALAHGVGMTGEYPYIVHREDNEAKGYDGVIQPGMTLCIESYIGHEDGGEGVKLEEQVYVRDDGQVELLSDYPFEKRLLA</sequence>
<dbReference type="CDD" id="cd01066">
    <property type="entry name" value="APP_MetAP"/>
    <property type="match status" value="1"/>
</dbReference>
<dbReference type="InterPro" id="IPR029149">
    <property type="entry name" value="Creatin/AminoP/Spt16_N"/>
</dbReference>
<dbReference type="AlphaFoldDB" id="A0A1N6IDS9"/>
<gene>
    <name evidence="3" type="ORF">SAMN05444165_2067</name>
</gene>
<feature type="domain" description="Creatinase N-terminal" evidence="2">
    <location>
        <begin position="51"/>
        <end position="197"/>
    </location>
</feature>
<dbReference type="SUPFAM" id="SSF53092">
    <property type="entry name" value="Creatinase/prolidase N-terminal domain"/>
    <property type="match status" value="1"/>
</dbReference>
<accession>A0A1N6IDS9</accession>
<dbReference type="GO" id="GO:0004177">
    <property type="term" value="F:aminopeptidase activity"/>
    <property type="evidence" value="ECO:0007669"/>
    <property type="project" value="UniProtKB-KW"/>
</dbReference>
<evidence type="ECO:0000313" key="3">
    <source>
        <dbReference type="EMBL" id="SIO30183.1"/>
    </source>
</evidence>
<dbReference type="InterPro" id="IPR050659">
    <property type="entry name" value="Peptidase_M24B"/>
</dbReference>
<evidence type="ECO:0000259" key="2">
    <source>
        <dbReference type="Pfam" id="PF01321"/>
    </source>
</evidence>
<dbReference type="Pfam" id="PF00557">
    <property type="entry name" value="Peptidase_M24"/>
    <property type="match status" value="1"/>
</dbReference>
<keyword evidence="3" id="KW-0645">Protease</keyword>
<proteinExistence type="predicted"/>